<protein>
    <submittedName>
        <fullName evidence="1">Uncharacterized protein</fullName>
    </submittedName>
</protein>
<dbReference type="RefSeq" id="WP_168083700.1">
    <property type="nucleotide sequence ID" value="NZ_JAAVJI010000004.1"/>
</dbReference>
<comment type="caution">
    <text evidence="1">The sequence shown here is derived from an EMBL/GenBank/DDBJ whole genome shotgun (WGS) entry which is preliminary data.</text>
</comment>
<dbReference type="Proteomes" id="UP000746535">
    <property type="component" value="Unassembled WGS sequence"/>
</dbReference>
<evidence type="ECO:0000313" key="1">
    <source>
        <dbReference type="EMBL" id="NJP01130.1"/>
    </source>
</evidence>
<reference evidence="1 2" key="1">
    <citation type="submission" date="2020-03" db="EMBL/GenBank/DDBJ databases">
        <authorList>
            <person name="Wang L."/>
            <person name="He N."/>
            <person name="Li Y."/>
            <person name="Fang Y."/>
            <person name="Zhang F."/>
        </authorList>
    </citation>
    <scope>NUCLEOTIDE SEQUENCE [LARGE SCALE GENOMIC DNA]</scope>
    <source>
        <strain evidence="2">hsmgli-8</strain>
    </source>
</reference>
<accession>A0ABX0YCT1</accession>
<evidence type="ECO:0000313" key="2">
    <source>
        <dbReference type="Proteomes" id="UP000746535"/>
    </source>
</evidence>
<proteinExistence type="predicted"/>
<keyword evidence="2" id="KW-1185">Reference proteome</keyword>
<sequence length="133" mass="14911">MRAPERNPGLLVEPADRLLERITGPPWCSLKMTKPRFAGDSYRQANLTARTCREQFNQRNNPLASKAIIHNSNCVGLLACSHAFCPQGHEVLALRDVLLGRDDLVIDLSLKNFATSCKAQCRLMRIVLTLQHC</sequence>
<gene>
    <name evidence="1" type="ORF">HBH25_09655</name>
</gene>
<dbReference type="EMBL" id="JAAVJI010000004">
    <property type="protein sequence ID" value="NJP01130.1"/>
    <property type="molecule type" value="Genomic_DNA"/>
</dbReference>
<name>A0ABX0YCT1_9PSED</name>
<organism evidence="1 2">
    <name type="scientific">Pseudomonas quercus</name>
    <dbReference type="NCBI Taxonomy" id="2722792"/>
    <lineage>
        <taxon>Bacteria</taxon>
        <taxon>Pseudomonadati</taxon>
        <taxon>Pseudomonadota</taxon>
        <taxon>Gammaproteobacteria</taxon>
        <taxon>Pseudomonadales</taxon>
        <taxon>Pseudomonadaceae</taxon>
        <taxon>Pseudomonas</taxon>
    </lineage>
</organism>